<dbReference type="RefSeq" id="XP_056472715.1">
    <property type="nucleotide sequence ID" value="XM_056621909.1"/>
</dbReference>
<comment type="function">
    <text evidence="19">Mevalonate kinase; part of the second module of ergosterol biosynthesis pathway that includes the middle steps of the pathway. The second module is carried out in the vacuole and involves the formation of farnesyl diphosphate, which is also an important intermediate in the biosynthesis of ubiquinone, dolichol, heme and prenylated proteins.</text>
</comment>
<dbReference type="InterPro" id="IPR013750">
    <property type="entry name" value="GHMP_kinase_C_dom"/>
</dbReference>
<evidence type="ECO:0000313" key="23">
    <source>
        <dbReference type="EMBL" id="KAJ5090734.1"/>
    </source>
</evidence>
<evidence type="ECO:0000256" key="14">
    <source>
        <dbReference type="ARBA" id="ARBA00023098"/>
    </source>
</evidence>
<keyword evidence="6 19" id="KW-0808">Transferase</keyword>
<dbReference type="GO" id="GO:0004496">
    <property type="term" value="F:mevalonate kinase activity"/>
    <property type="evidence" value="ECO:0007669"/>
    <property type="project" value="UniProtKB-EC"/>
</dbReference>
<evidence type="ECO:0000313" key="24">
    <source>
        <dbReference type="Proteomes" id="UP001149074"/>
    </source>
</evidence>
<reference evidence="23" key="2">
    <citation type="journal article" date="2023" name="IMA Fungus">
        <title>Comparative genomic study of the Penicillium genus elucidates a diverse pangenome and 15 lateral gene transfer events.</title>
        <authorList>
            <person name="Petersen C."/>
            <person name="Sorensen T."/>
            <person name="Nielsen M.R."/>
            <person name="Sondergaard T.E."/>
            <person name="Sorensen J.L."/>
            <person name="Fitzpatrick D.A."/>
            <person name="Frisvad J.C."/>
            <person name="Nielsen K.L."/>
        </authorList>
    </citation>
    <scope>NUCLEOTIDE SEQUENCE</scope>
    <source>
        <strain evidence="23">IBT 30761</strain>
    </source>
</reference>
<evidence type="ECO:0000256" key="12">
    <source>
        <dbReference type="ARBA" id="ARBA00022955"/>
    </source>
</evidence>
<proteinExistence type="inferred from homology"/>
<feature type="region of interest" description="Disordered" evidence="20">
    <location>
        <begin position="1"/>
        <end position="79"/>
    </location>
</feature>
<reference evidence="23" key="1">
    <citation type="submission" date="2022-11" db="EMBL/GenBank/DDBJ databases">
        <authorList>
            <person name="Petersen C."/>
        </authorList>
    </citation>
    <scope>NUCLEOTIDE SEQUENCE</scope>
    <source>
        <strain evidence="23">IBT 30761</strain>
    </source>
</reference>
<evidence type="ECO:0000256" key="10">
    <source>
        <dbReference type="ARBA" id="ARBA00022840"/>
    </source>
</evidence>
<evidence type="ECO:0000256" key="13">
    <source>
        <dbReference type="ARBA" id="ARBA00023011"/>
    </source>
</evidence>
<dbReference type="GO" id="GO:0046872">
    <property type="term" value="F:metal ion binding"/>
    <property type="evidence" value="ECO:0007669"/>
    <property type="project" value="UniProtKB-KW"/>
</dbReference>
<dbReference type="InterPro" id="IPR014721">
    <property type="entry name" value="Ribsml_uS5_D2-typ_fold_subgr"/>
</dbReference>
<dbReference type="InterPro" id="IPR020568">
    <property type="entry name" value="Ribosomal_Su5_D2-typ_SF"/>
</dbReference>
<keyword evidence="9 19" id="KW-0418">Kinase</keyword>
<dbReference type="Pfam" id="PF08544">
    <property type="entry name" value="GHMP_kinases_C"/>
    <property type="match status" value="1"/>
</dbReference>
<dbReference type="PRINTS" id="PR00959">
    <property type="entry name" value="MEVGALKINASE"/>
</dbReference>
<evidence type="ECO:0000256" key="2">
    <source>
        <dbReference type="ARBA" id="ARBA00006495"/>
    </source>
</evidence>
<dbReference type="AlphaFoldDB" id="A0A9W9K2H7"/>
<dbReference type="PANTHER" id="PTHR43290:SF2">
    <property type="entry name" value="MEVALONATE KINASE"/>
    <property type="match status" value="1"/>
</dbReference>
<dbReference type="Gene3D" id="3.30.70.890">
    <property type="entry name" value="GHMP kinase, C-terminal domain"/>
    <property type="match status" value="1"/>
</dbReference>
<dbReference type="GO" id="GO:0019287">
    <property type="term" value="P:isopentenyl diphosphate biosynthetic process, mevalonate pathway"/>
    <property type="evidence" value="ECO:0007669"/>
    <property type="project" value="TreeGrafter"/>
</dbReference>
<dbReference type="GO" id="GO:0005524">
    <property type="term" value="F:ATP binding"/>
    <property type="evidence" value="ECO:0007669"/>
    <property type="project" value="UniProtKB-KW"/>
</dbReference>
<evidence type="ECO:0000256" key="15">
    <source>
        <dbReference type="ARBA" id="ARBA00023166"/>
    </source>
</evidence>
<dbReference type="SUPFAM" id="SSF54211">
    <property type="entry name" value="Ribosomal protein S5 domain 2-like"/>
    <property type="match status" value="1"/>
</dbReference>
<keyword evidence="15 19" id="KW-1207">Sterol metabolism</keyword>
<keyword evidence="11" id="KW-0460">Magnesium</keyword>
<dbReference type="Pfam" id="PF00288">
    <property type="entry name" value="GHMP_kinases_N"/>
    <property type="match status" value="1"/>
</dbReference>
<keyword evidence="24" id="KW-1185">Reference proteome</keyword>
<organism evidence="23 24">
    <name type="scientific">Penicillium argentinense</name>
    <dbReference type="NCBI Taxonomy" id="1131581"/>
    <lineage>
        <taxon>Eukaryota</taxon>
        <taxon>Fungi</taxon>
        <taxon>Dikarya</taxon>
        <taxon>Ascomycota</taxon>
        <taxon>Pezizomycotina</taxon>
        <taxon>Eurotiomycetes</taxon>
        <taxon>Eurotiomycetidae</taxon>
        <taxon>Eurotiales</taxon>
        <taxon>Aspergillaceae</taxon>
        <taxon>Penicillium</taxon>
    </lineage>
</organism>
<dbReference type="GO" id="GO:0006696">
    <property type="term" value="P:ergosterol biosynthetic process"/>
    <property type="evidence" value="ECO:0007669"/>
    <property type="project" value="TreeGrafter"/>
</dbReference>
<comment type="catalytic activity">
    <reaction evidence="17">
        <text>(R)-mevalonate + ATP = (R)-5-phosphomevalonate + ADP + H(+)</text>
        <dbReference type="Rhea" id="RHEA:17065"/>
        <dbReference type="ChEBI" id="CHEBI:15378"/>
        <dbReference type="ChEBI" id="CHEBI:30616"/>
        <dbReference type="ChEBI" id="CHEBI:36464"/>
        <dbReference type="ChEBI" id="CHEBI:58146"/>
        <dbReference type="ChEBI" id="CHEBI:456216"/>
        <dbReference type="EC" id="2.7.1.36"/>
    </reaction>
    <physiologicalReaction direction="left-to-right" evidence="17">
        <dbReference type="Rhea" id="RHEA:17066"/>
    </physiologicalReaction>
</comment>
<keyword evidence="7" id="KW-0479">Metal-binding</keyword>
<evidence type="ECO:0000256" key="3">
    <source>
        <dbReference type="ARBA" id="ARBA00012103"/>
    </source>
</evidence>
<evidence type="ECO:0000256" key="19">
    <source>
        <dbReference type="RuleBase" id="RU363087"/>
    </source>
</evidence>
<evidence type="ECO:0000256" key="5">
    <source>
        <dbReference type="ARBA" id="ARBA00022516"/>
    </source>
</evidence>
<evidence type="ECO:0000256" key="6">
    <source>
        <dbReference type="ARBA" id="ARBA00022679"/>
    </source>
</evidence>
<dbReference type="InterPro" id="IPR006205">
    <property type="entry name" value="Mev_gal_kin"/>
</dbReference>
<keyword evidence="16 19" id="KW-0753">Steroid metabolism</keyword>
<dbReference type="PROSITE" id="PS00627">
    <property type="entry name" value="GHMP_KINASES_ATP"/>
    <property type="match status" value="1"/>
</dbReference>
<evidence type="ECO:0000259" key="21">
    <source>
        <dbReference type="Pfam" id="PF00288"/>
    </source>
</evidence>
<comment type="similarity">
    <text evidence="2 19">Belongs to the GHMP kinase family. Mevalonate kinase subfamily.</text>
</comment>
<accession>A0A9W9K2H7</accession>
<dbReference type="FunFam" id="3.30.70.890:FF:000003">
    <property type="entry name" value="Mevalonate kinase"/>
    <property type="match status" value="1"/>
</dbReference>
<comment type="caution">
    <text evidence="23">The sequence shown here is derived from an EMBL/GenBank/DDBJ whole genome shotgun (WGS) entry which is preliminary data.</text>
</comment>
<keyword evidence="13 19" id="KW-0756">Sterol biosynthesis</keyword>
<feature type="compositionally biased region" description="Polar residues" evidence="20">
    <location>
        <begin position="1"/>
        <end position="11"/>
    </location>
</feature>
<dbReference type="NCBIfam" id="TIGR00549">
    <property type="entry name" value="mevalon_kin"/>
    <property type="match status" value="1"/>
</dbReference>
<dbReference type="GO" id="GO:0005829">
    <property type="term" value="C:cytosol"/>
    <property type="evidence" value="ECO:0007669"/>
    <property type="project" value="TreeGrafter"/>
</dbReference>
<dbReference type="SUPFAM" id="SSF55060">
    <property type="entry name" value="GHMP Kinase, C-terminal domain"/>
    <property type="match status" value="1"/>
</dbReference>
<dbReference type="Gene3D" id="3.30.230.10">
    <property type="match status" value="1"/>
</dbReference>
<dbReference type="InterPro" id="IPR006203">
    <property type="entry name" value="GHMP_knse_ATP-bd_CS"/>
</dbReference>
<keyword evidence="12 19" id="KW-0752">Steroid biosynthesis</keyword>
<evidence type="ECO:0000256" key="11">
    <source>
        <dbReference type="ARBA" id="ARBA00022842"/>
    </source>
</evidence>
<gene>
    <name evidence="23" type="ORF">N7532_009418</name>
</gene>
<dbReference type="FunFam" id="3.30.230.10:FF:000027">
    <property type="entry name" value="Mevalonate kinase"/>
    <property type="match status" value="1"/>
</dbReference>
<feature type="domain" description="GHMP kinase C-terminal" evidence="22">
    <location>
        <begin position="384"/>
        <end position="455"/>
    </location>
</feature>
<dbReference type="PANTHER" id="PTHR43290">
    <property type="entry name" value="MEVALONATE KINASE"/>
    <property type="match status" value="1"/>
</dbReference>
<sequence>MSAASARQLNGSVRGPSTARRPVAHFDDTLHTSLPDRSLSAMNGHGDHLDSDSASSSTSSTTTNGTKPRRPNMSRKASSPMAPAFMVSAPGKVIVYGEHAVVHGRAALAAAISLRSYLLVTTLSKSHRTITLNFRDLGLAHTWNIDELPWDIFQQPSKKKFYYDLVTALDPELVAAIEPHLEGVSKGVPDEQRKNHVRSASAFLYLFLSLGSKQSPGAIYTLRSNIPTGAGLGSSASVCVCLSSALLLQIRTLAGPHPDQPPEEAETQIERINRWAFVGELCIHGNPSGVDNTVAAGGKAVIFKRSDYLKPPDVTFLPDFPELPLLLVDTRQSRSTSTEVAKVGELKKAHPIVTESILDAIDQVTCSAHSLIESPNLDSNPQSTIEHFGTLIRINHGFLVSLGVSHPRLERIRELVDYADIGWTKLTGAGGGGCAITLLRPDAKPEVVRELESKLAEEGFTKYESTLGGDGVGVLYPAVLRNGSDEEGGEEIDQQKFENADGPEGIERLVGVGTHEKREGWKFWKRATQ</sequence>
<keyword evidence="14 19" id="KW-0443">Lipid metabolism</keyword>
<evidence type="ECO:0000259" key="22">
    <source>
        <dbReference type="Pfam" id="PF08544"/>
    </source>
</evidence>
<evidence type="ECO:0000256" key="8">
    <source>
        <dbReference type="ARBA" id="ARBA00022741"/>
    </source>
</evidence>
<evidence type="ECO:0000256" key="20">
    <source>
        <dbReference type="SAM" id="MobiDB-lite"/>
    </source>
</evidence>
<evidence type="ECO:0000256" key="4">
    <source>
        <dbReference type="ARBA" id="ARBA00022490"/>
    </source>
</evidence>
<evidence type="ECO:0000256" key="1">
    <source>
        <dbReference type="ARBA" id="ARBA00004496"/>
    </source>
</evidence>
<dbReference type="InterPro" id="IPR036554">
    <property type="entry name" value="GHMP_kinase_C_sf"/>
</dbReference>
<evidence type="ECO:0000256" key="9">
    <source>
        <dbReference type="ARBA" id="ARBA00022777"/>
    </source>
</evidence>
<dbReference type="GeneID" id="81360888"/>
<feature type="compositionally biased region" description="Low complexity" evidence="20">
    <location>
        <begin position="52"/>
        <end position="63"/>
    </location>
</feature>
<protein>
    <recommendedName>
        <fullName evidence="3 19">Mevalonate kinase</fullName>
        <shortName evidence="19">MK</shortName>
        <ecNumber evidence="3 19">2.7.1.36</ecNumber>
    </recommendedName>
</protein>
<evidence type="ECO:0000256" key="7">
    <source>
        <dbReference type="ARBA" id="ARBA00022723"/>
    </source>
</evidence>
<evidence type="ECO:0000256" key="18">
    <source>
        <dbReference type="ARBA" id="ARBA00029438"/>
    </source>
</evidence>
<keyword evidence="5 19" id="KW-0444">Lipid biosynthesis</keyword>
<dbReference type="EC" id="2.7.1.36" evidence="3 19"/>
<keyword evidence="8 19" id="KW-0547">Nucleotide-binding</keyword>
<dbReference type="OrthoDB" id="1652964at2759"/>
<keyword evidence="10 19" id="KW-0067">ATP-binding</keyword>
<comment type="pathway">
    <text evidence="18 19">Isoprenoid biosynthesis; isopentenyl diphosphate biosynthesis via mevalonate pathway; isopentenyl diphosphate from (R)-mevalonate: step 1/3.</text>
</comment>
<keyword evidence="4 19" id="KW-0963">Cytoplasm</keyword>
<feature type="domain" description="GHMP kinase N-terminal" evidence="21">
    <location>
        <begin position="208"/>
        <end position="296"/>
    </location>
</feature>
<dbReference type="InterPro" id="IPR006204">
    <property type="entry name" value="GHMP_kinase_N_dom"/>
</dbReference>
<dbReference type="EMBL" id="JAPQKI010000009">
    <property type="protein sequence ID" value="KAJ5090734.1"/>
    <property type="molecule type" value="Genomic_DNA"/>
</dbReference>
<name>A0A9W9K2H7_9EURO</name>
<dbReference type="Proteomes" id="UP001149074">
    <property type="component" value="Unassembled WGS sequence"/>
</dbReference>
<evidence type="ECO:0000256" key="16">
    <source>
        <dbReference type="ARBA" id="ARBA00023221"/>
    </source>
</evidence>
<evidence type="ECO:0000256" key="17">
    <source>
        <dbReference type="ARBA" id="ARBA00029310"/>
    </source>
</evidence>
<comment type="subcellular location">
    <subcellularLocation>
        <location evidence="1 19">Cytoplasm</location>
    </subcellularLocation>
</comment>